<evidence type="ECO:0000256" key="4">
    <source>
        <dbReference type="ARBA" id="ARBA00006753"/>
    </source>
</evidence>
<evidence type="ECO:0000256" key="8">
    <source>
        <dbReference type="ARBA" id="ARBA00022697"/>
    </source>
</evidence>
<evidence type="ECO:0000256" key="11">
    <source>
        <dbReference type="ARBA" id="ARBA00023167"/>
    </source>
</evidence>
<dbReference type="InterPro" id="IPR016204">
    <property type="entry name" value="HDH"/>
</dbReference>
<dbReference type="Gene3D" id="3.30.70.260">
    <property type="match status" value="1"/>
</dbReference>
<keyword evidence="7 13" id="KW-0028">Amino-acid biosynthesis</keyword>
<dbReference type="PROSITE" id="PS51671">
    <property type="entry name" value="ACT"/>
    <property type="match status" value="1"/>
</dbReference>
<keyword evidence="17" id="KW-1185">Reference proteome</keyword>
<dbReference type="EC" id="1.1.1.3" evidence="5 13"/>
<dbReference type="PIRSF" id="PIRSF000098">
    <property type="entry name" value="Homoser_dehydrog"/>
    <property type="match status" value="1"/>
</dbReference>
<evidence type="ECO:0000256" key="9">
    <source>
        <dbReference type="ARBA" id="ARBA00022857"/>
    </source>
</evidence>
<comment type="cofactor">
    <cofactor evidence="1">
        <name>a metal cation</name>
        <dbReference type="ChEBI" id="CHEBI:25213"/>
    </cofactor>
</comment>
<reference evidence="16 17" key="1">
    <citation type="journal article" date="2020" name="ISME J.">
        <title>Comparative genomics reveals insights into cyanobacterial evolution and habitat adaptation.</title>
        <authorList>
            <person name="Chen M.Y."/>
            <person name="Teng W.K."/>
            <person name="Zhao L."/>
            <person name="Hu C.X."/>
            <person name="Zhou Y.K."/>
            <person name="Han B.P."/>
            <person name="Song L.R."/>
            <person name="Shu W.S."/>
        </authorList>
    </citation>
    <scope>NUCLEOTIDE SEQUENCE [LARGE SCALE GENOMIC DNA]</scope>
    <source>
        <strain evidence="16 17">FACHB-391</strain>
    </source>
</reference>
<protein>
    <recommendedName>
        <fullName evidence="6 13">Homoserine dehydrogenase</fullName>
        <ecNumber evidence="5 13">1.1.1.3</ecNumber>
    </recommendedName>
</protein>
<evidence type="ECO:0000256" key="14">
    <source>
        <dbReference type="RuleBase" id="RU004171"/>
    </source>
</evidence>
<dbReference type="SUPFAM" id="SSF51735">
    <property type="entry name" value="NAD(P)-binding Rossmann-fold domains"/>
    <property type="match status" value="1"/>
</dbReference>
<dbReference type="InterPro" id="IPR002912">
    <property type="entry name" value="ACT_dom"/>
</dbReference>
<comment type="similarity">
    <text evidence="4 14">Belongs to the homoserine dehydrogenase family.</text>
</comment>
<comment type="caution">
    <text evidence="16">The sequence shown here is derived from an EMBL/GenBank/DDBJ whole genome shotgun (WGS) entry which is preliminary data.</text>
</comment>
<evidence type="ECO:0000256" key="2">
    <source>
        <dbReference type="ARBA" id="ARBA00005056"/>
    </source>
</evidence>
<dbReference type="SUPFAM" id="SSF55347">
    <property type="entry name" value="Glyceraldehyde-3-phosphate dehydrogenase-like, C-terminal domain"/>
    <property type="match status" value="1"/>
</dbReference>
<dbReference type="PANTHER" id="PTHR43331">
    <property type="entry name" value="HOMOSERINE DEHYDROGENASE"/>
    <property type="match status" value="1"/>
</dbReference>
<sequence>MGVKLGILGLGTVGTGTVQLLQDRVGRHPLLQEIEIYRVGVRSLDKPRAVELSTEVLTTDLDSIVNDPAVDIVVEVMGGLEPARSLILKALSNGKHVVTANKAAIARFGAEIFTTANKAGVYVMLEAAVGGGIPVIQPLKQSLSVNRIHTVTGIVNGTTNYILTRMQTEGSNFSDVLADAQRLGYAEADPTADVEGLDAADKIAILASLGFGGRINLQDVYTEGIRQVSKTDIAYAEKLGFVIKLLAIAKRDTPSSPLSVRVHPTLVPKAHPLASINGVYNAILVEGEPIGQVMFFGPGAGAGATASAVTSDILNLVAVLKTNTAVANPLLACGHQEYCQIAPMAELITRFYARFLTNDQPGVIGKLGTCFGNYGVSLESIVQTGFQGELAEIVVVTHDVREGNFRQALAEIRDLSAIESIPSLLRVL</sequence>
<evidence type="ECO:0000259" key="15">
    <source>
        <dbReference type="PROSITE" id="PS51671"/>
    </source>
</evidence>
<dbReference type="PROSITE" id="PS01042">
    <property type="entry name" value="HOMOSER_DHGENASE"/>
    <property type="match status" value="1"/>
</dbReference>
<evidence type="ECO:0000256" key="7">
    <source>
        <dbReference type="ARBA" id="ARBA00022605"/>
    </source>
</evidence>
<evidence type="ECO:0000256" key="3">
    <source>
        <dbReference type="ARBA" id="ARBA00005062"/>
    </source>
</evidence>
<gene>
    <name evidence="16" type="ORF">H6G95_02835</name>
</gene>
<dbReference type="EMBL" id="JACJTE010000002">
    <property type="protein sequence ID" value="MBD2559579.1"/>
    <property type="molecule type" value="Genomic_DNA"/>
</dbReference>
<evidence type="ECO:0000256" key="6">
    <source>
        <dbReference type="ARBA" id="ARBA00013376"/>
    </source>
</evidence>
<evidence type="ECO:0000313" key="17">
    <source>
        <dbReference type="Proteomes" id="UP000604661"/>
    </source>
</evidence>
<dbReference type="Proteomes" id="UP000604661">
    <property type="component" value="Unassembled WGS sequence"/>
</dbReference>
<evidence type="ECO:0000313" key="16">
    <source>
        <dbReference type="EMBL" id="MBD2559579.1"/>
    </source>
</evidence>
<dbReference type="InterPro" id="IPR001342">
    <property type="entry name" value="HDH_cat"/>
</dbReference>
<dbReference type="NCBIfam" id="NF004976">
    <property type="entry name" value="PRK06349.1"/>
    <property type="match status" value="1"/>
</dbReference>
<feature type="domain" description="ACT" evidence="15">
    <location>
        <begin position="352"/>
        <end position="426"/>
    </location>
</feature>
<dbReference type="Pfam" id="PF03447">
    <property type="entry name" value="NAD_binding_3"/>
    <property type="match status" value="1"/>
</dbReference>
<comment type="catalytic activity">
    <reaction evidence="12">
        <text>L-homoserine + NADP(+) = L-aspartate 4-semialdehyde + NADPH + H(+)</text>
        <dbReference type="Rhea" id="RHEA:15761"/>
        <dbReference type="ChEBI" id="CHEBI:15378"/>
        <dbReference type="ChEBI" id="CHEBI:57476"/>
        <dbReference type="ChEBI" id="CHEBI:57783"/>
        <dbReference type="ChEBI" id="CHEBI:58349"/>
        <dbReference type="ChEBI" id="CHEBI:537519"/>
        <dbReference type="EC" id="1.1.1.3"/>
    </reaction>
    <physiologicalReaction direction="right-to-left" evidence="12">
        <dbReference type="Rhea" id="RHEA:15763"/>
    </physiologicalReaction>
</comment>
<comment type="pathway">
    <text evidence="3 13">Amino-acid biosynthesis; L-methionine biosynthesis via de novo pathway; L-homoserine from L-aspartate: step 3/3.</text>
</comment>
<evidence type="ECO:0000256" key="5">
    <source>
        <dbReference type="ARBA" id="ARBA00013213"/>
    </source>
</evidence>
<dbReference type="PANTHER" id="PTHR43331:SF1">
    <property type="entry name" value="HOMOSERINE DEHYDROGENASE"/>
    <property type="match status" value="1"/>
</dbReference>
<dbReference type="SUPFAM" id="SSF55021">
    <property type="entry name" value="ACT-like"/>
    <property type="match status" value="1"/>
</dbReference>
<comment type="pathway">
    <text evidence="2 13">Amino-acid biosynthesis; L-threonine biosynthesis; L-threonine from L-aspartate: step 3/5.</text>
</comment>
<name>A0ABR8EPW1_NOSLI</name>
<dbReference type="Pfam" id="PF00742">
    <property type="entry name" value="Homoserine_dh"/>
    <property type="match status" value="1"/>
</dbReference>
<proteinExistence type="inferred from homology"/>
<organism evidence="16 17">
    <name type="scientific">Nostoc linckia FACHB-391</name>
    <dbReference type="NCBI Taxonomy" id="2692906"/>
    <lineage>
        <taxon>Bacteria</taxon>
        <taxon>Bacillati</taxon>
        <taxon>Cyanobacteriota</taxon>
        <taxon>Cyanophyceae</taxon>
        <taxon>Nostocales</taxon>
        <taxon>Nostocaceae</taxon>
        <taxon>Nostoc</taxon>
    </lineage>
</organism>
<keyword evidence="8 13" id="KW-0791">Threonine biosynthesis</keyword>
<dbReference type="InterPro" id="IPR036291">
    <property type="entry name" value="NAD(P)-bd_dom_sf"/>
</dbReference>
<evidence type="ECO:0000256" key="10">
    <source>
        <dbReference type="ARBA" id="ARBA00023002"/>
    </source>
</evidence>
<dbReference type="InterPro" id="IPR005106">
    <property type="entry name" value="Asp/hSer_DH_NAD-bd"/>
</dbReference>
<evidence type="ECO:0000256" key="12">
    <source>
        <dbReference type="ARBA" id="ARBA00048841"/>
    </source>
</evidence>
<accession>A0ABR8EPW1</accession>
<keyword evidence="9 13" id="KW-0521">NADP</keyword>
<dbReference type="Pfam" id="PF01842">
    <property type="entry name" value="ACT"/>
    <property type="match status" value="1"/>
</dbReference>
<dbReference type="Gene3D" id="3.30.360.10">
    <property type="entry name" value="Dihydrodipicolinate Reductase, domain 2"/>
    <property type="match status" value="1"/>
</dbReference>
<dbReference type="InterPro" id="IPR019811">
    <property type="entry name" value="HDH_CS"/>
</dbReference>
<dbReference type="RefSeq" id="WP_190891471.1">
    <property type="nucleotide sequence ID" value="NZ_JACJTE010000002.1"/>
</dbReference>
<dbReference type="InterPro" id="IPR045865">
    <property type="entry name" value="ACT-like_dom_sf"/>
</dbReference>
<keyword evidence="11 13" id="KW-0486">Methionine biosynthesis</keyword>
<evidence type="ECO:0000256" key="13">
    <source>
        <dbReference type="RuleBase" id="RU000579"/>
    </source>
</evidence>
<dbReference type="Gene3D" id="3.40.50.720">
    <property type="entry name" value="NAD(P)-binding Rossmann-like Domain"/>
    <property type="match status" value="1"/>
</dbReference>
<dbReference type="CDD" id="cd04881">
    <property type="entry name" value="ACT_HSDH-Hom"/>
    <property type="match status" value="1"/>
</dbReference>
<keyword evidence="10 13" id="KW-0560">Oxidoreductase</keyword>
<evidence type="ECO:0000256" key="1">
    <source>
        <dbReference type="ARBA" id="ARBA00001920"/>
    </source>
</evidence>